<reference evidence="1 2" key="1">
    <citation type="journal article" date="2019" name="Sci. Rep.">
        <title>Orb-weaving spider Araneus ventricosus genome elucidates the spidroin gene catalogue.</title>
        <authorList>
            <person name="Kono N."/>
            <person name="Nakamura H."/>
            <person name="Ohtoshi R."/>
            <person name="Moran D.A.P."/>
            <person name="Shinohara A."/>
            <person name="Yoshida Y."/>
            <person name="Fujiwara M."/>
            <person name="Mori M."/>
            <person name="Tomita M."/>
            <person name="Arakawa K."/>
        </authorList>
    </citation>
    <scope>NUCLEOTIDE SEQUENCE [LARGE SCALE GENOMIC DNA]</scope>
</reference>
<evidence type="ECO:0000313" key="2">
    <source>
        <dbReference type="Proteomes" id="UP000499080"/>
    </source>
</evidence>
<gene>
    <name evidence="1" type="ORF">AVEN_70801_1</name>
</gene>
<organism evidence="1 2">
    <name type="scientific">Araneus ventricosus</name>
    <name type="common">Orbweaver spider</name>
    <name type="synonym">Epeira ventricosa</name>
    <dbReference type="NCBI Taxonomy" id="182803"/>
    <lineage>
        <taxon>Eukaryota</taxon>
        <taxon>Metazoa</taxon>
        <taxon>Ecdysozoa</taxon>
        <taxon>Arthropoda</taxon>
        <taxon>Chelicerata</taxon>
        <taxon>Arachnida</taxon>
        <taxon>Araneae</taxon>
        <taxon>Araneomorphae</taxon>
        <taxon>Entelegynae</taxon>
        <taxon>Araneoidea</taxon>
        <taxon>Araneidae</taxon>
        <taxon>Araneus</taxon>
    </lineage>
</organism>
<dbReference type="EMBL" id="BGPR01092053">
    <property type="protein sequence ID" value="GBM25771.1"/>
    <property type="molecule type" value="Genomic_DNA"/>
</dbReference>
<comment type="caution">
    <text evidence="1">The sequence shown here is derived from an EMBL/GenBank/DDBJ whole genome shotgun (WGS) entry which is preliminary data.</text>
</comment>
<dbReference type="Proteomes" id="UP000499080">
    <property type="component" value="Unassembled WGS sequence"/>
</dbReference>
<accession>A0A4Y2EA11</accession>
<evidence type="ECO:0000313" key="1">
    <source>
        <dbReference type="EMBL" id="GBM25771.1"/>
    </source>
</evidence>
<sequence>TLSTPLFEDNYVPHKCLEPRVSAKSGLHGEWLLWLEPLQLFLNFASSLEDDIINQHARACFGPKD</sequence>
<keyword evidence="2" id="KW-1185">Reference proteome</keyword>
<protein>
    <submittedName>
        <fullName evidence="1">Uncharacterized protein</fullName>
    </submittedName>
</protein>
<feature type="non-terminal residue" evidence="1">
    <location>
        <position position="1"/>
    </location>
</feature>
<proteinExistence type="predicted"/>
<dbReference type="AlphaFoldDB" id="A0A4Y2EA11"/>
<name>A0A4Y2EA11_ARAVE</name>